<evidence type="ECO:0000256" key="1">
    <source>
        <dbReference type="SAM" id="MobiDB-lite"/>
    </source>
</evidence>
<keyword evidence="4" id="KW-1185">Reference proteome</keyword>
<accession>A0A670KJU6</accession>
<organism evidence="3 4">
    <name type="scientific">Podarcis muralis</name>
    <name type="common">Wall lizard</name>
    <name type="synonym">Lacerta muralis</name>
    <dbReference type="NCBI Taxonomy" id="64176"/>
    <lineage>
        <taxon>Eukaryota</taxon>
        <taxon>Metazoa</taxon>
        <taxon>Chordata</taxon>
        <taxon>Craniata</taxon>
        <taxon>Vertebrata</taxon>
        <taxon>Euteleostomi</taxon>
        <taxon>Lepidosauria</taxon>
        <taxon>Squamata</taxon>
        <taxon>Bifurcata</taxon>
        <taxon>Unidentata</taxon>
        <taxon>Episquamata</taxon>
        <taxon>Laterata</taxon>
        <taxon>Lacertibaenia</taxon>
        <taxon>Lacertidae</taxon>
        <taxon>Podarcis</taxon>
    </lineage>
</organism>
<keyword evidence="2" id="KW-0732">Signal</keyword>
<evidence type="ECO:0008006" key="5">
    <source>
        <dbReference type="Google" id="ProtNLM"/>
    </source>
</evidence>
<feature type="chain" id="PRO_5025661649" description="LIM domain containing preferred translocation partner in lipoma" evidence="2">
    <location>
        <begin position="23"/>
        <end position="377"/>
    </location>
</feature>
<reference evidence="3" key="3">
    <citation type="submission" date="2025-09" db="UniProtKB">
        <authorList>
            <consortium name="Ensembl"/>
        </authorList>
    </citation>
    <scope>IDENTIFICATION</scope>
</reference>
<proteinExistence type="predicted"/>
<feature type="signal peptide" evidence="2">
    <location>
        <begin position="1"/>
        <end position="22"/>
    </location>
</feature>
<sequence>MLFLTRINGLLLLSLFPHAGLWDSGRISHRYASDGHPSHWPQAHGHPKPASPDGHQESASKPGSQPIPVTPVGTLKPQPVPASYSTASTPNRPTFNVQVKSAQPAPHFQPPAPSIAVWPPNQAAQPASSLGPAPYVPSQPRAADYGYVPQTAPHPEPSYGYGGPQGRYQEPAYPGGYGGRTGSDPSYVPQNAWKQEATYPSPGSAALNPTGQYPSSGAKKTYITEPATGPQPPLLQPKVRGSVRPWRWVWETGKGMGLDSHRQVELVIAFLYSHISCYVRFMLRSFRLCPACYFRVLPLAHVQTRKMTPRACAEAANCNLRMHKRAGAGCLLRASYTNNSILILICKCAAASCPNCSFLFKREGSPTYKSKHAYTKY</sequence>
<reference evidence="3 4" key="1">
    <citation type="journal article" date="2019" name="Proc. Natl. Acad. Sci. U.S.A.">
        <title>Regulatory changes in pterin and carotenoid genes underlie balanced color polymorphisms in the wall lizard.</title>
        <authorList>
            <person name="Andrade P."/>
            <person name="Pinho C."/>
            <person name="Perez I de Lanuza G."/>
            <person name="Afonso S."/>
            <person name="Brejcha J."/>
            <person name="Rubin C.J."/>
            <person name="Wallerman O."/>
            <person name="Pereira P."/>
            <person name="Sabatino S.J."/>
            <person name="Bellati A."/>
            <person name="Pellitteri-Rosa D."/>
            <person name="Bosakova Z."/>
            <person name="Bunikis I."/>
            <person name="Carretero M.A."/>
            <person name="Feiner N."/>
            <person name="Marsik P."/>
            <person name="Pauperio F."/>
            <person name="Salvi D."/>
            <person name="Soler L."/>
            <person name="While G.M."/>
            <person name="Uller T."/>
            <person name="Font E."/>
            <person name="Andersson L."/>
            <person name="Carneiro M."/>
        </authorList>
    </citation>
    <scope>NUCLEOTIDE SEQUENCE</scope>
</reference>
<dbReference type="AlphaFoldDB" id="A0A670KJU6"/>
<dbReference type="Ensembl" id="ENSPMRT00000038064.1">
    <property type="protein sequence ID" value="ENSPMRP00000035919.1"/>
    <property type="gene ID" value="ENSPMRG00000023198.1"/>
</dbReference>
<reference evidence="3" key="2">
    <citation type="submission" date="2025-08" db="UniProtKB">
        <authorList>
            <consortium name="Ensembl"/>
        </authorList>
    </citation>
    <scope>IDENTIFICATION</scope>
</reference>
<evidence type="ECO:0000313" key="4">
    <source>
        <dbReference type="Proteomes" id="UP000472272"/>
    </source>
</evidence>
<dbReference type="GeneTree" id="ENSGT00940000156022"/>
<feature type="region of interest" description="Disordered" evidence="1">
    <location>
        <begin position="151"/>
        <end position="238"/>
    </location>
</feature>
<name>A0A670KJU6_PODMU</name>
<feature type="compositionally biased region" description="Polar residues" evidence="1">
    <location>
        <begin position="83"/>
        <end position="93"/>
    </location>
</feature>
<evidence type="ECO:0000256" key="2">
    <source>
        <dbReference type="SAM" id="SignalP"/>
    </source>
</evidence>
<dbReference type="Proteomes" id="UP000472272">
    <property type="component" value="Chromosome 5"/>
</dbReference>
<evidence type="ECO:0000313" key="3">
    <source>
        <dbReference type="Ensembl" id="ENSPMRP00000035919.1"/>
    </source>
</evidence>
<protein>
    <recommendedName>
        <fullName evidence="5">LIM domain containing preferred translocation partner in lipoma</fullName>
    </recommendedName>
</protein>
<feature type="region of interest" description="Disordered" evidence="1">
    <location>
        <begin position="33"/>
        <end position="93"/>
    </location>
</feature>